<dbReference type="AlphaFoldDB" id="A0A645G1A1"/>
<comment type="caution">
    <text evidence="1">The sequence shown here is derived from an EMBL/GenBank/DDBJ whole genome shotgun (WGS) entry which is preliminary data.</text>
</comment>
<organism evidence="1">
    <name type="scientific">bioreactor metagenome</name>
    <dbReference type="NCBI Taxonomy" id="1076179"/>
    <lineage>
        <taxon>unclassified sequences</taxon>
        <taxon>metagenomes</taxon>
        <taxon>ecological metagenomes</taxon>
    </lineage>
</organism>
<dbReference type="EMBL" id="VSSQ01065228">
    <property type="protein sequence ID" value="MPN17973.1"/>
    <property type="molecule type" value="Genomic_DNA"/>
</dbReference>
<proteinExistence type="predicted"/>
<protein>
    <submittedName>
        <fullName evidence="1">Uncharacterized protein</fullName>
    </submittedName>
</protein>
<evidence type="ECO:0000313" key="1">
    <source>
        <dbReference type="EMBL" id="MPN17973.1"/>
    </source>
</evidence>
<sequence>MGVFPKPLLFIKGARRHIGLHTQDGFDALLVAFFIKIDHAVHGPMIRNRQGIHFKRHGAGHQFWNPSRAVQQAVLRMYM</sequence>
<gene>
    <name evidence="1" type="ORF">SDC9_165331</name>
</gene>
<reference evidence="1" key="1">
    <citation type="submission" date="2019-08" db="EMBL/GenBank/DDBJ databases">
        <authorList>
            <person name="Kucharzyk K."/>
            <person name="Murdoch R.W."/>
            <person name="Higgins S."/>
            <person name="Loffler F."/>
        </authorList>
    </citation>
    <scope>NUCLEOTIDE SEQUENCE</scope>
</reference>
<name>A0A645G1A1_9ZZZZ</name>
<accession>A0A645G1A1</accession>